<feature type="compositionally biased region" description="Basic and acidic residues" evidence="6">
    <location>
        <begin position="19"/>
        <end position="37"/>
    </location>
</feature>
<evidence type="ECO:0000256" key="4">
    <source>
        <dbReference type="ARBA" id="ARBA00023015"/>
    </source>
</evidence>
<dbReference type="Gene3D" id="3.30.40.10">
    <property type="entry name" value="Zinc/RING finger domain, C3HC4 (zinc finger)"/>
    <property type="match status" value="1"/>
</dbReference>
<evidence type="ECO:0000256" key="2">
    <source>
        <dbReference type="ARBA" id="ARBA00022771"/>
    </source>
</evidence>
<feature type="domain" description="AIPP2-like SPOC-like" evidence="7">
    <location>
        <begin position="727"/>
        <end position="855"/>
    </location>
</feature>
<dbReference type="InterPro" id="IPR013083">
    <property type="entry name" value="Znf_RING/FYVE/PHD"/>
</dbReference>
<feature type="compositionally biased region" description="Basic and acidic residues" evidence="6">
    <location>
        <begin position="49"/>
        <end position="59"/>
    </location>
</feature>
<feature type="region of interest" description="Disordered" evidence="6">
    <location>
        <begin position="418"/>
        <end position="444"/>
    </location>
</feature>
<dbReference type="InterPro" id="IPR056280">
    <property type="entry name" value="AIPP2-like_SPOC"/>
</dbReference>
<feature type="compositionally biased region" description="Polar residues" evidence="6">
    <location>
        <begin position="430"/>
        <end position="444"/>
    </location>
</feature>
<evidence type="ECO:0000256" key="1">
    <source>
        <dbReference type="ARBA" id="ARBA00022723"/>
    </source>
</evidence>
<keyword evidence="1" id="KW-0479">Metal-binding</keyword>
<dbReference type="eggNOG" id="ENOG502RXM7">
    <property type="taxonomic scope" value="Eukaryota"/>
</dbReference>
<dbReference type="InterPro" id="IPR049914">
    <property type="entry name" value="PHD1-3/5-6"/>
</dbReference>
<dbReference type="GO" id="GO:0034244">
    <property type="term" value="P:negative regulation of transcription elongation by RNA polymerase II"/>
    <property type="evidence" value="ECO:0007669"/>
    <property type="project" value="InterPro"/>
</dbReference>
<dbReference type="Pfam" id="PF23121">
    <property type="entry name" value="SPOC_AIPP2"/>
    <property type="match status" value="1"/>
</dbReference>
<dbReference type="PANTHER" id="PTHR33304">
    <property type="match status" value="1"/>
</dbReference>
<dbReference type="SUPFAM" id="SSF57903">
    <property type="entry name" value="FYVE/PHD zinc finger"/>
    <property type="match status" value="1"/>
</dbReference>
<dbReference type="Gramene" id="ESW24074">
    <property type="protein sequence ID" value="ESW24074"/>
    <property type="gene ID" value="PHAVU_004G100400g"/>
</dbReference>
<dbReference type="EMBL" id="CM002291">
    <property type="protein sequence ID" value="ESW24074.1"/>
    <property type="molecule type" value="Genomic_DNA"/>
</dbReference>
<dbReference type="OMA" id="SHIIAPT"/>
<feature type="non-terminal residue" evidence="8">
    <location>
        <position position="1"/>
    </location>
</feature>
<keyword evidence="3" id="KW-0862">Zinc</keyword>
<dbReference type="Proteomes" id="UP000000226">
    <property type="component" value="Chromosome 4"/>
</dbReference>
<feature type="region of interest" description="Disordered" evidence="6">
    <location>
        <begin position="270"/>
        <end position="328"/>
    </location>
</feature>
<keyword evidence="5" id="KW-0804">Transcription</keyword>
<evidence type="ECO:0000256" key="5">
    <source>
        <dbReference type="ARBA" id="ARBA00023163"/>
    </source>
</evidence>
<dbReference type="AlphaFoldDB" id="V7C1Q3"/>
<proteinExistence type="predicted"/>
<accession>V7C1Q3</accession>
<feature type="compositionally biased region" description="Polar residues" evidence="6">
    <location>
        <begin position="310"/>
        <end position="321"/>
    </location>
</feature>
<feature type="compositionally biased region" description="Basic and acidic residues" evidence="6">
    <location>
        <begin position="83"/>
        <end position="92"/>
    </location>
</feature>
<keyword evidence="2" id="KW-0863">Zinc-finger</keyword>
<evidence type="ECO:0000259" key="7">
    <source>
        <dbReference type="Pfam" id="PF23121"/>
    </source>
</evidence>
<feature type="region of interest" description="Disordered" evidence="6">
    <location>
        <begin position="18"/>
        <end position="92"/>
    </location>
</feature>
<name>V7C1Q3_PHAVU</name>
<dbReference type="GO" id="GO:0008270">
    <property type="term" value="F:zinc ion binding"/>
    <property type="evidence" value="ECO:0007669"/>
    <property type="project" value="UniProtKB-KW"/>
</dbReference>
<organism evidence="8 9">
    <name type="scientific">Phaseolus vulgaris</name>
    <name type="common">Kidney bean</name>
    <name type="synonym">French bean</name>
    <dbReference type="NCBI Taxonomy" id="3885"/>
    <lineage>
        <taxon>Eukaryota</taxon>
        <taxon>Viridiplantae</taxon>
        <taxon>Streptophyta</taxon>
        <taxon>Embryophyta</taxon>
        <taxon>Tracheophyta</taxon>
        <taxon>Spermatophyta</taxon>
        <taxon>Magnoliopsida</taxon>
        <taxon>eudicotyledons</taxon>
        <taxon>Gunneridae</taxon>
        <taxon>Pentapetalae</taxon>
        <taxon>rosids</taxon>
        <taxon>fabids</taxon>
        <taxon>Fabales</taxon>
        <taxon>Fabaceae</taxon>
        <taxon>Papilionoideae</taxon>
        <taxon>50 kb inversion clade</taxon>
        <taxon>NPAAA clade</taxon>
        <taxon>indigoferoid/millettioid clade</taxon>
        <taxon>Phaseoleae</taxon>
        <taxon>Phaseolus</taxon>
    </lineage>
</organism>
<dbReference type="PANTHER" id="PTHR33304:SF18">
    <property type="entry name" value="CHROMATIN REGULATOR PHD FAMILY-RELATED"/>
    <property type="match status" value="1"/>
</dbReference>
<evidence type="ECO:0000256" key="6">
    <source>
        <dbReference type="SAM" id="MobiDB-lite"/>
    </source>
</evidence>
<evidence type="ECO:0000313" key="9">
    <source>
        <dbReference type="Proteomes" id="UP000000226"/>
    </source>
</evidence>
<keyword evidence="9" id="KW-1185">Reference proteome</keyword>
<dbReference type="OrthoDB" id="1932206at2759"/>
<protein>
    <recommendedName>
        <fullName evidence="7">AIPP2-like SPOC-like domain-containing protein</fullName>
    </recommendedName>
</protein>
<evidence type="ECO:0000313" key="8">
    <source>
        <dbReference type="EMBL" id="ESW24074.1"/>
    </source>
</evidence>
<sequence length="865" mass="95831">CTEKKVISEATVAKNKNYVQKDKGVTPEVPDERKPRDNNSAQGGVTPEDPAKGKPRDNTSSRGHNFKRKIGGVKTGKYMKTNDGVRRPMESSKLDINSLSASVESPVQIPALAPYPGVTSHTMAPSSVVGSSFKYVYQHNLPFQTQVLEGKEYHEIQNPTVETRNHPHASSYSNINTQPEAVSSDSAAKVIKPSKMGYCKICEVHLPPTCKMKELELHNKGKRHQRMLRHQRDLKLQQRLGSQTSSNGQISNSDKNLVVQTKTVQITEKNWHPLKNMSSDASISEHKNYPQKGMGLTSEFAAKGPEMKPTDNSGGQSNGFNHKSRRAETGKYTKKNDVVRRPMESSKLNIDFQLKSVESPVQNSIPSFAPLPGPVASHIIAPTLLVESSLEPQIQHISSSQTPLSEGNEHYEIENPNVEVTDQPPAPADSNINIQTEDMGSDSSTMAMAPSLAVTSNFEPQNQHVLQTCLLESTEHLEIHNPTLKTNYKPPTSAISISGLQIQHVLHIETESRLSEGTTDSESLNCAGEKDNQLLPSVLAEFNSSSCLRANAHSGDGCSNHEQKMDIITRQSGTTQRSQLAVCLKCGDVGFRETLVFCKKCQVYALHRYCLDGPVIFTGDVNWFCGCEPEVVETSEKNVSLNSANISFQNSIERVKNKQGPQNIEDKTMVLLSDNHSLSHHGLSQCSDTTEKEKFGKECQPAPKDEANNTEASMIVTVPLPIADPVWRGSMCLFNPSIRTVVGLMAHMSTLACSKVLEETKFFPDVLCPDLLSRTAVWPMSFMNCGPNEDSIALYFFPDSESVESSFDKLVDHMMSRDLAIRAVVENADLLIFPSLLLPIQSRRFQEKYYLWGVFRAKKNFTQYK</sequence>
<gene>
    <name evidence="8" type="ORF">PHAVU_004G100400g</name>
</gene>
<evidence type="ECO:0000256" key="3">
    <source>
        <dbReference type="ARBA" id="ARBA00022833"/>
    </source>
</evidence>
<dbReference type="InterPro" id="IPR011011">
    <property type="entry name" value="Znf_FYVE_PHD"/>
</dbReference>
<keyword evidence="4" id="KW-0805">Transcription regulation</keyword>
<reference evidence="9" key="1">
    <citation type="journal article" date="2014" name="Nat. Genet.">
        <title>A reference genome for common bean and genome-wide analysis of dual domestications.</title>
        <authorList>
            <person name="Schmutz J."/>
            <person name="McClean P.E."/>
            <person name="Mamidi S."/>
            <person name="Wu G.A."/>
            <person name="Cannon S.B."/>
            <person name="Grimwood J."/>
            <person name="Jenkins J."/>
            <person name="Shu S."/>
            <person name="Song Q."/>
            <person name="Chavarro C."/>
            <person name="Torres-Torres M."/>
            <person name="Geffroy V."/>
            <person name="Moghaddam S.M."/>
            <person name="Gao D."/>
            <person name="Abernathy B."/>
            <person name="Barry K."/>
            <person name="Blair M."/>
            <person name="Brick M.A."/>
            <person name="Chovatia M."/>
            <person name="Gepts P."/>
            <person name="Goodstein D.M."/>
            <person name="Gonzales M."/>
            <person name="Hellsten U."/>
            <person name="Hyten D.L."/>
            <person name="Jia G."/>
            <person name="Kelly J.D."/>
            <person name="Kudrna D."/>
            <person name="Lee R."/>
            <person name="Richard M.M."/>
            <person name="Miklas P.N."/>
            <person name="Osorno J.M."/>
            <person name="Rodrigues J."/>
            <person name="Thareau V."/>
            <person name="Urrea C.A."/>
            <person name="Wang M."/>
            <person name="Yu Y."/>
            <person name="Zhang M."/>
            <person name="Wing R.A."/>
            <person name="Cregan P.B."/>
            <person name="Rokhsar D.S."/>
            <person name="Jackson S.A."/>
        </authorList>
    </citation>
    <scope>NUCLEOTIDE SEQUENCE [LARGE SCALE GENOMIC DNA]</scope>
    <source>
        <strain evidence="9">cv. G19833</strain>
    </source>
</reference>
<dbReference type="GO" id="GO:0140566">
    <property type="term" value="F:histone reader activity"/>
    <property type="evidence" value="ECO:0007669"/>
    <property type="project" value="InterPro"/>
</dbReference>